<accession>A0A517SUB4</accession>
<dbReference type="Proteomes" id="UP000315003">
    <property type="component" value="Chromosome"/>
</dbReference>
<organism evidence="3 4">
    <name type="scientific">Stieleria bergensis</name>
    <dbReference type="NCBI Taxonomy" id="2528025"/>
    <lineage>
        <taxon>Bacteria</taxon>
        <taxon>Pseudomonadati</taxon>
        <taxon>Planctomycetota</taxon>
        <taxon>Planctomycetia</taxon>
        <taxon>Pirellulales</taxon>
        <taxon>Pirellulaceae</taxon>
        <taxon>Stieleria</taxon>
    </lineage>
</organism>
<feature type="region of interest" description="Disordered" evidence="1">
    <location>
        <begin position="675"/>
        <end position="720"/>
    </location>
</feature>
<dbReference type="EMBL" id="CP036272">
    <property type="protein sequence ID" value="QDT59719.1"/>
    <property type="molecule type" value="Genomic_DNA"/>
</dbReference>
<evidence type="ECO:0000256" key="1">
    <source>
        <dbReference type="SAM" id="MobiDB-lite"/>
    </source>
</evidence>
<evidence type="ECO:0000313" key="4">
    <source>
        <dbReference type="Proteomes" id="UP000315003"/>
    </source>
</evidence>
<protein>
    <recommendedName>
        <fullName evidence="2">VWFA domain-containing protein</fullName>
    </recommendedName>
</protein>
<dbReference type="AlphaFoldDB" id="A0A517SUB4"/>
<name>A0A517SUB4_9BACT</name>
<proteinExistence type="predicted"/>
<dbReference type="Pfam" id="PF00092">
    <property type="entry name" value="VWA"/>
    <property type="match status" value="1"/>
</dbReference>
<sequence length="720" mass="80063">MTTSQTPSEKPPVADEPQLTPALAAADQADASALDSSAGVDHVDAWDEDELEEQGVLETDESTALIGTLGFHILILLALFVVPKQFFEPEKEAVVIVSPHNDKDDQETIIEEVIPSEVPELEIGSNASDQEEMAEASAEMFAPIAEIPSPVSLEDSDMGDIEVNNIFSQPMAPVDRLVNQKGTVGQGTSGAAGAVDRLTFEILQSMEERPTLVVWLFDQSASLHRQRREIRDRFDRIYDELGIVAKNKADLPEEEQKAIAMREHRGIMDHSAPLLTSVIGFGDKFNLYTEVPSADIQQIKEVVDGIQVDTSGVEKVFSAVQKAAEEYSYLRANRAGQGPARNVMLVVVTDERGDDEIQVERAISTCRKRGMPVHVIGVPAPFGRAETLVKYVDPDPKYDQTPQWASVDQGPESFMSERVRLPFTANFTEEPVIDSGFGPYSLTRLSYETGGIYFTVHPNRNVARRVQRREVAAYASNLEYFFDPNTMSRYRPDYLAPSDYKSKVESSPLRKALVTAAQLKPATGISRPRLRFSGIDQARLSGDLTLAQRDAAKLEMPLAQMSRVLEPGLKFRDKETSPRWQAGYDLAMGRVLAQKVRTETYNAMLAKAKLGMAFEKKDSNTWLLEAADEVSVGSKWKREAETARELLTNVVENHAGTPWALLAQKELDVPIGWRWQEEFTPPPPPRQPGTNNNNNNTPRPPQDPQKRMIKMAPKRPIPKL</sequence>
<dbReference type="CDD" id="cd00198">
    <property type="entry name" value="vWFA"/>
    <property type="match status" value="1"/>
</dbReference>
<feature type="compositionally biased region" description="Low complexity" evidence="1">
    <location>
        <begin position="688"/>
        <end position="697"/>
    </location>
</feature>
<dbReference type="SUPFAM" id="SSF53300">
    <property type="entry name" value="vWA-like"/>
    <property type="match status" value="1"/>
</dbReference>
<reference evidence="3 4" key="1">
    <citation type="submission" date="2019-02" db="EMBL/GenBank/DDBJ databases">
        <title>Deep-cultivation of Planctomycetes and their phenomic and genomic characterization uncovers novel biology.</title>
        <authorList>
            <person name="Wiegand S."/>
            <person name="Jogler M."/>
            <person name="Boedeker C."/>
            <person name="Pinto D."/>
            <person name="Vollmers J."/>
            <person name="Rivas-Marin E."/>
            <person name="Kohn T."/>
            <person name="Peeters S.H."/>
            <person name="Heuer A."/>
            <person name="Rast P."/>
            <person name="Oberbeckmann S."/>
            <person name="Bunk B."/>
            <person name="Jeske O."/>
            <person name="Meyerdierks A."/>
            <person name="Storesund J.E."/>
            <person name="Kallscheuer N."/>
            <person name="Luecker S."/>
            <person name="Lage O.M."/>
            <person name="Pohl T."/>
            <person name="Merkel B.J."/>
            <person name="Hornburger P."/>
            <person name="Mueller R.-W."/>
            <person name="Bruemmer F."/>
            <person name="Labrenz M."/>
            <person name="Spormann A.M."/>
            <person name="Op den Camp H."/>
            <person name="Overmann J."/>
            <person name="Amann R."/>
            <person name="Jetten M.S.M."/>
            <person name="Mascher T."/>
            <person name="Medema M.H."/>
            <person name="Devos D.P."/>
            <person name="Kaster A.-K."/>
            <person name="Ovreas L."/>
            <person name="Rohde M."/>
            <person name="Galperin M.Y."/>
            <person name="Jogler C."/>
        </authorList>
    </citation>
    <scope>NUCLEOTIDE SEQUENCE [LARGE SCALE GENOMIC DNA]</scope>
    <source>
        <strain evidence="3 4">SV_7m_r</strain>
    </source>
</reference>
<dbReference type="RefSeq" id="WP_419188374.1">
    <property type="nucleotide sequence ID" value="NZ_CP036272.1"/>
</dbReference>
<dbReference type="PROSITE" id="PS50234">
    <property type="entry name" value="VWFA"/>
    <property type="match status" value="1"/>
</dbReference>
<feature type="domain" description="VWFA" evidence="2">
    <location>
        <begin position="212"/>
        <end position="419"/>
    </location>
</feature>
<dbReference type="InterPro" id="IPR036465">
    <property type="entry name" value="vWFA_dom_sf"/>
</dbReference>
<keyword evidence="4" id="KW-1185">Reference proteome</keyword>
<dbReference type="InterPro" id="IPR002035">
    <property type="entry name" value="VWF_A"/>
</dbReference>
<evidence type="ECO:0000313" key="3">
    <source>
        <dbReference type="EMBL" id="QDT59719.1"/>
    </source>
</evidence>
<dbReference type="Gene3D" id="3.40.50.410">
    <property type="entry name" value="von Willebrand factor, type A domain"/>
    <property type="match status" value="1"/>
</dbReference>
<evidence type="ECO:0000259" key="2">
    <source>
        <dbReference type="PROSITE" id="PS50234"/>
    </source>
</evidence>
<feature type="compositionally biased region" description="Basic residues" evidence="1">
    <location>
        <begin position="707"/>
        <end position="720"/>
    </location>
</feature>
<gene>
    <name evidence="3" type="ORF">SV7mr_22280</name>
</gene>